<gene>
    <name evidence="2" type="ORF">IV203_021801</name>
</gene>
<name>A0A9K3KHE4_9STRA</name>
<proteinExistence type="predicted"/>
<evidence type="ECO:0000313" key="2">
    <source>
        <dbReference type="EMBL" id="KAG7343793.1"/>
    </source>
</evidence>
<evidence type="ECO:0000256" key="1">
    <source>
        <dbReference type="SAM" id="MobiDB-lite"/>
    </source>
</evidence>
<comment type="caution">
    <text evidence="2">The sequence shown here is derived from an EMBL/GenBank/DDBJ whole genome shotgun (WGS) entry which is preliminary data.</text>
</comment>
<protein>
    <submittedName>
        <fullName evidence="2">Uncharacterized protein</fullName>
    </submittedName>
</protein>
<accession>A0A9K3KHE4</accession>
<reference evidence="2" key="1">
    <citation type="journal article" date="2021" name="Sci. Rep.">
        <title>Diploid genomic architecture of Nitzschia inconspicua, an elite biomass production diatom.</title>
        <authorList>
            <person name="Oliver A."/>
            <person name="Podell S."/>
            <person name="Pinowska A."/>
            <person name="Traller J.C."/>
            <person name="Smith S.R."/>
            <person name="McClure R."/>
            <person name="Beliaev A."/>
            <person name="Bohutskyi P."/>
            <person name="Hill E.A."/>
            <person name="Rabines A."/>
            <person name="Zheng H."/>
            <person name="Allen L.Z."/>
            <person name="Kuo A."/>
            <person name="Grigoriev I.V."/>
            <person name="Allen A.E."/>
            <person name="Hazlebeck D."/>
            <person name="Allen E.E."/>
        </authorList>
    </citation>
    <scope>NUCLEOTIDE SEQUENCE</scope>
    <source>
        <strain evidence="2">Hildebrandi</strain>
    </source>
</reference>
<dbReference type="AlphaFoldDB" id="A0A9K3KHE4"/>
<feature type="compositionally biased region" description="Basic residues" evidence="1">
    <location>
        <begin position="154"/>
        <end position="163"/>
    </location>
</feature>
<sequence length="300" mass="33945">MLTTPVNNLAHNFPTTPLKPVGMFCKRLYNLPNLFSQITFHHIRGHQDTQVALDTLGRPAKLNVQADKLAGNHQRLSSHKNTPAPVIEGTHCHLIYDGQTVASKHRKHIRDHRRTKEFNTITSPTPTLETTTTTARPSSTSNNPTTKVTNQKTNNHHSVRNRWRQGDDMEAEPEREELTVPTPKVCNIYYDTCAAIDQNNWHRQDNLQIERKIETKNWATRVGTTILGMCIVDAWLVYKGATRTSETRSQFYSWLAEQLSYDHGSVTEASPPQLSLTLEQVLVLGPVSKLISLQRNASGR</sequence>
<dbReference type="Proteomes" id="UP000693970">
    <property type="component" value="Unassembled WGS sequence"/>
</dbReference>
<dbReference type="OrthoDB" id="121467at2759"/>
<keyword evidence="3" id="KW-1185">Reference proteome</keyword>
<feature type="region of interest" description="Disordered" evidence="1">
    <location>
        <begin position="120"/>
        <end position="178"/>
    </location>
</feature>
<evidence type="ECO:0000313" key="3">
    <source>
        <dbReference type="Proteomes" id="UP000693970"/>
    </source>
</evidence>
<organism evidence="2 3">
    <name type="scientific">Nitzschia inconspicua</name>
    <dbReference type="NCBI Taxonomy" id="303405"/>
    <lineage>
        <taxon>Eukaryota</taxon>
        <taxon>Sar</taxon>
        <taxon>Stramenopiles</taxon>
        <taxon>Ochrophyta</taxon>
        <taxon>Bacillariophyta</taxon>
        <taxon>Bacillariophyceae</taxon>
        <taxon>Bacillariophycidae</taxon>
        <taxon>Bacillariales</taxon>
        <taxon>Bacillariaceae</taxon>
        <taxon>Nitzschia</taxon>
    </lineage>
</organism>
<dbReference type="EMBL" id="JAGRRH010000023">
    <property type="protein sequence ID" value="KAG7343793.1"/>
    <property type="molecule type" value="Genomic_DNA"/>
</dbReference>
<reference evidence="2" key="2">
    <citation type="submission" date="2021-04" db="EMBL/GenBank/DDBJ databases">
        <authorList>
            <person name="Podell S."/>
        </authorList>
    </citation>
    <scope>NUCLEOTIDE SEQUENCE</scope>
    <source>
        <strain evidence="2">Hildebrandi</strain>
    </source>
</reference>
<feature type="compositionally biased region" description="Low complexity" evidence="1">
    <location>
        <begin position="120"/>
        <end position="150"/>
    </location>
</feature>